<evidence type="ECO:0000313" key="2">
    <source>
        <dbReference type="Proteomes" id="UP000694547"/>
    </source>
</evidence>
<reference evidence="1" key="3">
    <citation type="submission" date="2025-09" db="UniProtKB">
        <authorList>
            <consortium name="Ensembl"/>
        </authorList>
    </citation>
    <scope>IDENTIFICATION</scope>
</reference>
<keyword evidence="2" id="KW-1185">Reference proteome</keyword>
<protein>
    <submittedName>
        <fullName evidence="1">CMT1A duplicated region transcript 4</fullName>
    </submittedName>
</protein>
<proteinExistence type="predicted"/>
<dbReference type="AlphaFoldDB" id="A0A8C8T950"/>
<dbReference type="GeneTree" id="ENSGT00390000005396"/>
<dbReference type="Proteomes" id="UP000694547">
    <property type="component" value="Chromosome 8"/>
</dbReference>
<dbReference type="PANTHER" id="PTHR37885">
    <property type="entry name" value="CMT1A DUPLICATED REGION TRANSCRIPT 4 PROTEIN"/>
    <property type="match status" value="1"/>
</dbReference>
<accession>A0A8C8T950</accession>
<sequence>MGNSTRPETQLEGNWSRDTAAKGWMQVIANLQGKNTELPLTLLEKHSPWPAYVTHTSLAVRRLIDKSRVRELECMRAAEENRKSVKQSKTSFMMLKRKKSSKFSELVLKDALSGSRLSTWDHFSATNVSPIFFPEPEQLQMEAREGPTFNYNKIIFSKRPATRKLPYGLLQDSKETNAKG</sequence>
<dbReference type="Pfam" id="PF15213">
    <property type="entry name" value="CDRT4"/>
    <property type="match status" value="1"/>
</dbReference>
<evidence type="ECO:0000313" key="1">
    <source>
        <dbReference type="Ensembl" id="ENSPEMP00000005770.2"/>
    </source>
</evidence>
<dbReference type="InterPro" id="IPR029185">
    <property type="entry name" value="CDRT4"/>
</dbReference>
<dbReference type="Ensembl" id="ENSPEMT00000009867.2">
    <property type="protein sequence ID" value="ENSPEMP00000005770.2"/>
    <property type="gene ID" value="ENSPEMG00000008175.2"/>
</dbReference>
<organism evidence="1 2">
    <name type="scientific">Peromyscus maniculatus bairdii</name>
    <name type="common">Prairie deer mouse</name>
    <dbReference type="NCBI Taxonomy" id="230844"/>
    <lineage>
        <taxon>Eukaryota</taxon>
        <taxon>Metazoa</taxon>
        <taxon>Chordata</taxon>
        <taxon>Craniata</taxon>
        <taxon>Vertebrata</taxon>
        <taxon>Euteleostomi</taxon>
        <taxon>Mammalia</taxon>
        <taxon>Eutheria</taxon>
        <taxon>Euarchontoglires</taxon>
        <taxon>Glires</taxon>
        <taxon>Rodentia</taxon>
        <taxon>Myomorpha</taxon>
        <taxon>Muroidea</taxon>
        <taxon>Cricetidae</taxon>
        <taxon>Neotominae</taxon>
        <taxon>Peromyscus</taxon>
    </lineage>
</organism>
<name>A0A8C8T950_PERMB</name>
<reference evidence="1 2" key="1">
    <citation type="submission" date="2018-10" db="EMBL/GenBank/DDBJ databases">
        <title>Improved assembly of the deer mouse Peromyscus maniculatus genome.</title>
        <authorList>
            <person name="Lassance J.-M."/>
            <person name="Hoekstra H.E."/>
        </authorList>
    </citation>
    <scope>NUCLEOTIDE SEQUENCE [LARGE SCALE GENOMIC DNA]</scope>
</reference>
<reference evidence="1" key="2">
    <citation type="submission" date="2025-08" db="UniProtKB">
        <authorList>
            <consortium name="Ensembl"/>
        </authorList>
    </citation>
    <scope>IDENTIFICATION</scope>
</reference>
<dbReference type="PANTHER" id="PTHR37885:SF1">
    <property type="entry name" value="CMT1A DUPLICATED REGION TRANSCRIPT 4 PROTEIN"/>
    <property type="match status" value="1"/>
</dbReference>